<name>A0A8K0DVL2_9ROSA</name>
<feature type="signal peptide" evidence="2">
    <location>
        <begin position="1"/>
        <end position="20"/>
    </location>
</feature>
<feature type="chain" id="PRO_5035420006" evidence="2">
    <location>
        <begin position="21"/>
        <end position="134"/>
    </location>
</feature>
<feature type="region of interest" description="Disordered" evidence="1">
    <location>
        <begin position="102"/>
        <end position="134"/>
    </location>
</feature>
<evidence type="ECO:0000313" key="4">
    <source>
        <dbReference type="Proteomes" id="UP000796880"/>
    </source>
</evidence>
<organism evidence="3 4">
    <name type="scientific">Rhamnella rubrinervis</name>
    <dbReference type="NCBI Taxonomy" id="2594499"/>
    <lineage>
        <taxon>Eukaryota</taxon>
        <taxon>Viridiplantae</taxon>
        <taxon>Streptophyta</taxon>
        <taxon>Embryophyta</taxon>
        <taxon>Tracheophyta</taxon>
        <taxon>Spermatophyta</taxon>
        <taxon>Magnoliopsida</taxon>
        <taxon>eudicotyledons</taxon>
        <taxon>Gunneridae</taxon>
        <taxon>Pentapetalae</taxon>
        <taxon>rosids</taxon>
        <taxon>fabids</taxon>
        <taxon>Rosales</taxon>
        <taxon>Rhamnaceae</taxon>
        <taxon>rhamnoid group</taxon>
        <taxon>Rhamneae</taxon>
        <taxon>Rhamnella</taxon>
    </lineage>
</organism>
<evidence type="ECO:0000313" key="3">
    <source>
        <dbReference type="EMBL" id="KAF3435059.1"/>
    </source>
</evidence>
<dbReference type="Proteomes" id="UP000796880">
    <property type="component" value="Unassembled WGS sequence"/>
</dbReference>
<comment type="caution">
    <text evidence="3">The sequence shown here is derived from an EMBL/GenBank/DDBJ whole genome shotgun (WGS) entry which is preliminary data.</text>
</comment>
<evidence type="ECO:0000256" key="1">
    <source>
        <dbReference type="SAM" id="MobiDB-lite"/>
    </source>
</evidence>
<feature type="compositionally biased region" description="Acidic residues" evidence="1">
    <location>
        <begin position="122"/>
        <end position="134"/>
    </location>
</feature>
<proteinExistence type="predicted"/>
<dbReference type="EMBL" id="VOIH02000010">
    <property type="protein sequence ID" value="KAF3435059.1"/>
    <property type="molecule type" value="Genomic_DNA"/>
</dbReference>
<protein>
    <submittedName>
        <fullName evidence="3">Uncharacterized protein</fullName>
    </submittedName>
</protein>
<keyword evidence="2" id="KW-0732">Signal</keyword>
<evidence type="ECO:0000256" key="2">
    <source>
        <dbReference type="SAM" id="SignalP"/>
    </source>
</evidence>
<keyword evidence="4" id="KW-1185">Reference proteome</keyword>
<reference evidence="3" key="1">
    <citation type="submission" date="2020-03" db="EMBL/GenBank/DDBJ databases">
        <title>A high-quality chromosome-level genome assembly of a woody plant with both climbing and erect habits, Rhamnella rubrinervis.</title>
        <authorList>
            <person name="Lu Z."/>
            <person name="Yang Y."/>
            <person name="Zhu X."/>
            <person name="Sun Y."/>
        </authorList>
    </citation>
    <scope>NUCLEOTIDE SEQUENCE</scope>
    <source>
        <strain evidence="3">BYM</strain>
        <tissue evidence="3">Leaf</tissue>
    </source>
</reference>
<accession>A0A8K0DVL2</accession>
<dbReference type="AlphaFoldDB" id="A0A8K0DVL2"/>
<sequence>MASSKCMILMAFLVAFSVFSSNFCVSGTHLVRVEVHPSGSPPGITIPYYIDLDHECPLVRAGKKTSINLGGVDFDLRGLCPPALAPAPIQAQDEVEVGVAGPYPYPYPGPDSGPAEAPYADEVSDLVADADPET</sequence>
<gene>
    <name evidence="3" type="ORF">FNV43_RR22146</name>
</gene>